<evidence type="ECO:0000313" key="4">
    <source>
        <dbReference type="Proteomes" id="UP001303946"/>
    </source>
</evidence>
<evidence type="ECO:0000313" key="3">
    <source>
        <dbReference type="EMBL" id="WOB07873.1"/>
    </source>
</evidence>
<keyword evidence="2" id="KW-0732">Signal</keyword>
<accession>A0ABZ0CYB4</accession>
<reference evidence="3 4" key="1">
    <citation type="submission" date="2023-10" db="EMBL/GenBank/DDBJ databases">
        <title>Bacteria for the degradation of biodegradable plastic PBAT(Polybutylene adipate terephthalate).</title>
        <authorList>
            <person name="Weon H.-Y."/>
            <person name="Yeon J."/>
        </authorList>
    </citation>
    <scope>NUCLEOTIDE SEQUENCE [LARGE SCALE GENOMIC DNA]</scope>
    <source>
        <strain evidence="3 4">SBD 7-3</strain>
    </source>
</reference>
<dbReference type="Proteomes" id="UP001303946">
    <property type="component" value="Chromosome"/>
</dbReference>
<protein>
    <submittedName>
        <fullName evidence="3">Uncharacterized protein</fullName>
    </submittedName>
</protein>
<feature type="chain" id="PRO_5046763044" evidence="2">
    <location>
        <begin position="22"/>
        <end position="121"/>
    </location>
</feature>
<feature type="region of interest" description="Disordered" evidence="1">
    <location>
        <begin position="22"/>
        <end position="56"/>
    </location>
</feature>
<feature type="compositionally biased region" description="Polar residues" evidence="1">
    <location>
        <begin position="22"/>
        <end position="33"/>
    </location>
</feature>
<organism evidence="3 4">
    <name type="scientific">Piscinibacter gummiphilus</name>
    <dbReference type="NCBI Taxonomy" id="946333"/>
    <lineage>
        <taxon>Bacteria</taxon>
        <taxon>Pseudomonadati</taxon>
        <taxon>Pseudomonadota</taxon>
        <taxon>Betaproteobacteria</taxon>
        <taxon>Burkholderiales</taxon>
        <taxon>Sphaerotilaceae</taxon>
        <taxon>Piscinibacter</taxon>
    </lineage>
</organism>
<feature type="compositionally biased region" description="Basic and acidic residues" evidence="1">
    <location>
        <begin position="47"/>
        <end position="56"/>
    </location>
</feature>
<dbReference type="EMBL" id="CP136336">
    <property type="protein sequence ID" value="WOB07873.1"/>
    <property type="molecule type" value="Genomic_DNA"/>
</dbReference>
<gene>
    <name evidence="3" type="ORF">RXV79_23570</name>
</gene>
<sequence>MSKKLLAAIVATTLGCGLATAQTTTTAPNSGSPSAGPATAPSVLTQEGKDAKETAKGEYKARKKIAEANKELNKADCEVSSNGMAEHACKKHARAQAKEEKAEAKMVYENEKKDIKANQSK</sequence>
<dbReference type="RefSeq" id="WP_316700532.1">
    <property type="nucleotide sequence ID" value="NZ_CP136336.1"/>
</dbReference>
<evidence type="ECO:0000256" key="2">
    <source>
        <dbReference type="SAM" id="SignalP"/>
    </source>
</evidence>
<feature type="signal peptide" evidence="2">
    <location>
        <begin position="1"/>
        <end position="21"/>
    </location>
</feature>
<proteinExistence type="predicted"/>
<name>A0ABZ0CYB4_9BURK</name>
<keyword evidence="4" id="KW-1185">Reference proteome</keyword>
<dbReference type="PROSITE" id="PS51257">
    <property type="entry name" value="PROKAR_LIPOPROTEIN"/>
    <property type="match status" value="1"/>
</dbReference>
<evidence type="ECO:0000256" key="1">
    <source>
        <dbReference type="SAM" id="MobiDB-lite"/>
    </source>
</evidence>